<sequence length="73" mass="7909">MAKTKRTGALTTMYQVIKNVKLENGLGSVVLDENTPQDVLEEYFNTEVGKGFIELVATPGLAAQTQEDVHAGQ</sequence>
<protein>
    <submittedName>
        <fullName evidence="1">Uncharacterized protein</fullName>
    </submittedName>
</protein>
<keyword evidence="2" id="KW-1185">Reference proteome</keyword>
<gene>
    <name evidence="1" type="ORF">GK091_09380</name>
</gene>
<dbReference type="EMBL" id="JAAGNZ010000001">
    <property type="protein sequence ID" value="NEU67088.1"/>
    <property type="molecule type" value="Genomic_DNA"/>
</dbReference>
<accession>A0A6M0IG09</accession>
<evidence type="ECO:0000313" key="1">
    <source>
        <dbReference type="EMBL" id="NEU67088.1"/>
    </source>
</evidence>
<comment type="caution">
    <text evidence="1">The sequence shown here is derived from an EMBL/GenBank/DDBJ whole genome shotgun (WGS) entry which is preliminary data.</text>
</comment>
<dbReference type="Proteomes" id="UP000477386">
    <property type="component" value="Unassembled WGS sequence"/>
</dbReference>
<reference evidence="1 2" key="1">
    <citation type="submission" date="2020-02" db="EMBL/GenBank/DDBJ databases">
        <title>Draft genome sequence of two Spirosoma agri KCTC 52727 and Spirosoma terrae KCTC 52035.</title>
        <authorList>
            <person name="Rojas J."/>
            <person name="Ambika Manirajan B."/>
            <person name="Ratering S."/>
            <person name="Suarez C."/>
            <person name="Schnell S."/>
        </authorList>
    </citation>
    <scope>NUCLEOTIDE SEQUENCE [LARGE SCALE GENOMIC DNA]</scope>
    <source>
        <strain evidence="1 2">KCTC 52727</strain>
    </source>
</reference>
<organism evidence="1 2">
    <name type="scientific">Spirosoma agri</name>
    <dbReference type="NCBI Taxonomy" id="1987381"/>
    <lineage>
        <taxon>Bacteria</taxon>
        <taxon>Pseudomonadati</taxon>
        <taxon>Bacteroidota</taxon>
        <taxon>Cytophagia</taxon>
        <taxon>Cytophagales</taxon>
        <taxon>Cytophagaceae</taxon>
        <taxon>Spirosoma</taxon>
    </lineage>
</organism>
<evidence type="ECO:0000313" key="2">
    <source>
        <dbReference type="Proteomes" id="UP000477386"/>
    </source>
</evidence>
<dbReference type="AlphaFoldDB" id="A0A6M0IG09"/>
<dbReference type="RefSeq" id="WP_164036656.1">
    <property type="nucleotide sequence ID" value="NZ_JAAGNZ010000001.1"/>
</dbReference>
<proteinExistence type="predicted"/>
<name>A0A6M0IG09_9BACT</name>